<evidence type="ECO:0000313" key="2">
    <source>
        <dbReference type="EMBL" id="KRY80491.1"/>
    </source>
</evidence>
<keyword evidence="5" id="KW-1185">Reference proteome</keyword>
<dbReference type="EMBL" id="JYDT01000479">
    <property type="protein sequence ID" value="KRY80478.1"/>
    <property type="molecule type" value="Genomic_DNA"/>
</dbReference>
<evidence type="ECO:0000313" key="4">
    <source>
        <dbReference type="EMBL" id="KRY81089.1"/>
    </source>
</evidence>
<dbReference type="Proteomes" id="UP000054995">
    <property type="component" value="Unassembled WGS sequence"/>
</dbReference>
<evidence type="ECO:0000313" key="1">
    <source>
        <dbReference type="EMBL" id="KRY80478.1"/>
    </source>
</evidence>
<dbReference type="AlphaFoldDB" id="A0A0V1F3G5"/>
<reference evidence="3 5" key="1">
    <citation type="submission" date="2015-01" db="EMBL/GenBank/DDBJ databases">
        <title>Evolution of Trichinella species and genotypes.</title>
        <authorList>
            <person name="Korhonen P.K."/>
            <person name="Edoardo P."/>
            <person name="Giuseppe L.R."/>
            <person name="Gasser R.B."/>
        </authorList>
    </citation>
    <scope>NUCLEOTIDE SEQUENCE [LARGE SCALE GENOMIC DNA]</scope>
    <source>
        <strain evidence="3">ISS470</strain>
    </source>
</reference>
<accession>A0A0V1F3G5</accession>
<evidence type="ECO:0000313" key="5">
    <source>
        <dbReference type="Proteomes" id="UP000054995"/>
    </source>
</evidence>
<sequence>MINIIIKICGNFESVVSVAFVHNCDKCSSADVSCGKIPKLIRNKKFKIGQVEIKTLFILKLMHFNQHNNQTDRNYSYGVAILK</sequence>
<gene>
    <name evidence="1" type="ORF">T4D_14544</name>
    <name evidence="2" type="ORF">T4D_14595</name>
    <name evidence="3" type="ORF">T4D_15674</name>
    <name evidence="4" type="ORF">T4D_16655</name>
</gene>
<comment type="caution">
    <text evidence="3">The sequence shown here is derived from an EMBL/GenBank/DDBJ whole genome shotgun (WGS) entry which is preliminary data.</text>
</comment>
<dbReference type="EMBL" id="JYDT01000428">
    <property type="protein sequence ID" value="KRY80551.1"/>
    <property type="molecule type" value="Genomic_DNA"/>
</dbReference>
<organism evidence="3 5">
    <name type="scientific">Trichinella pseudospiralis</name>
    <name type="common">Parasitic roundworm</name>
    <dbReference type="NCBI Taxonomy" id="6337"/>
    <lineage>
        <taxon>Eukaryota</taxon>
        <taxon>Metazoa</taxon>
        <taxon>Ecdysozoa</taxon>
        <taxon>Nematoda</taxon>
        <taxon>Enoplea</taxon>
        <taxon>Dorylaimia</taxon>
        <taxon>Trichinellida</taxon>
        <taxon>Trichinellidae</taxon>
        <taxon>Trichinella</taxon>
    </lineage>
</organism>
<protein>
    <submittedName>
        <fullName evidence="3">Uncharacterized protein</fullName>
    </submittedName>
</protein>
<dbReference type="EMBL" id="JYDT01000266">
    <property type="protein sequence ID" value="KRY81089.1"/>
    <property type="molecule type" value="Genomic_DNA"/>
</dbReference>
<dbReference type="EMBL" id="JYDT01000468">
    <property type="protein sequence ID" value="KRY80491.1"/>
    <property type="molecule type" value="Genomic_DNA"/>
</dbReference>
<proteinExistence type="predicted"/>
<evidence type="ECO:0000313" key="3">
    <source>
        <dbReference type="EMBL" id="KRY80551.1"/>
    </source>
</evidence>
<name>A0A0V1F3G5_TRIPS</name>